<organism evidence="2 3">
    <name type="scientific">Ramlibacter algicola</name>
    <dbReference type="NCBI Taxonomy" id="2795217"/>
    <lineage>
        <taxon>Bacteria</taxon>
        <taxon>Pseudomonadati</taxon>
        <taxon>Pseudomonadota</taxon>
        <taxon>Betaproteobacteria</taxon>
        <taxon>Burkholderiales</taxon>
        <taxon>Comamonadaceae</taxon>
        <taxon>Ramlibacter</taxon>
    </lineage>
</organism>
<accession>A0A934PZ82</accession>
<dbReference type="AlphaFoldDB" id="A0A934PZ82"/>
<dbReference type="Proteomes" id="UP000617041">
    <property type="component" value="Unassembled WGS sequence"/>
</dbReference>
<evidence type="ECO:0000259" key="1">
    <source>
        <dbReference type="Pfam" id="PF13588"/>
    </source>
</evidence>
<dbReference type="InterPro" id="IPR029464">
    <property type="entry name" value="HSDR_N"/>
</dbReference>
<dbReference type="Gene3D" id="3.90.1570.30">
    <property type="match status" value="1"/>
</dbReference>
<name>A0A934PZ82_9BURK</name>
<gene>
    <name evidence="2" type="ORF">I8E28_05885</name>
</gene>
<dbReference type="Gene3D" id="1.25.10.10">
    <property type="entry name" value="Leucine-rich Repeat Variant"/>
    <property type="match status" value="1"/>
</dbReference>
<dbReference type="SUPFAM" id="SSF48371">
    <property type="entry name" value="ARM repeat"/>
    <property type="match status" value="1"/>
</dbReference>
<evidence type="ECO:0000313" key="2">
    <source>
        <dbReference type="EMBL" id="MBK0392113.1"/>
    </source>
</evidence>
<evidence type="ECO:0000313" key="3">
    <source>
        <dbReference type="Proteomes" id="UP000617041"/>
    </source>
</evidence>
<dbReference type="Pfam" id="PF13588">
    <property type="entry name" value="HSDR_N_2"/>
    <property type="match status" value="1"/>
</dbReference>
<dbReference type="InterPro" id="IPR027417">
    <property type="entry name" value="P-loop_NTPase"/>
</dbReference>
<comment type="caution">
    <text evidence="2">The sequence shown here is derived from an EMBL/GenBank/DDBJ whole genome shotgun (WGS) entry which is preliminary data.</text>
</comment>
<reference evidence="2" key="1">
    <citation type="submission" date="2020-12" db="EMBL/GenBank/DDBJ databases">
        <title>Ramlibacter sp. nov., isolated from a freshwater alga, Cryptomonas.</title>
        <authorList>
            <person name="Kim H.M."/>
            <person name="Jeon C.O."/>
        </authorList>
    </citation>
    <scope>NUCLEOTIDE SEQUENCE</scope>
    <source>
        <strain evidence="2">CrO1</strain>
    </source>
</reference>
<proteinExistence type="predicted"/>
<protein>
    <submittedName>
        <fullName evidence="2">Type I restriction enzyme HsdR N-terminal domain-containing protein</fullName>
    </submittedName>
</protein>
<dbReference type="InterPro" id="IPR016024">
    <property type="entry name" value="ARM-type_fold"/>
</dbReference>
<sequence length="868" mass="95512">MREVEMQALRSEDDIRAKVVVPWLLAHGFPIAALSIEFSFRIRLGRSVLGVSGGATSRHQSKAIHSPRADVLVRNDRGDNLLIVEVKAPGEPLDDRARDQGISYARCIAEGNIAPYVVLTNGESTRVFDSISRLELGRDVRLSDACSSRTFYVTPDELSLRAEALEALISFSPENLMAFCDAQARFRMKPLLGEGVDSDKKFIPELFVEREDIAFRLADALDVKGHRVTLLTGHPQVGKTNVVCHAVLNRLAAGQPCLFYPAMGLQKSLLAELAHDFEWEFSGASDTYSQLARKLNNVLQRANKRLTIFIDGLNETSVQLARAIDADCSRVSGDRVQIVISFTHSSAPRILRDAGGNSSYLAEEAGISAHGANLIALDPEAAVRTNDWNLIHVSRYSPEERDRAYEVYASAYRVTVPKKSHKKTRDPYVLGIAMREYRGGQLPDSLDEPSLLRRFLDSKMGRAVGLEEYNIPLCLRELGREMIRAGAPVPIEALCRIWSHPIAQKIPSGFFESALLMTEVDAHGQLSVDFYYGRERDYVIACMAQEWPEKLRAHDDMEAEFSASVATCAGSDALAWFLRQPAHVEMLAALPGGVPIYSDPRVRRTLLSSLCEYTSTQGVEVREVLRFAVTSAMNDPDNLARIEAVKLVAMASDEPNDLASVLGHDSSLSDLIEAILGIGEEFPFKAEDAGQVVLDALRTLHWDFGDSDDDGTSLISHILIGLSEHPAANVRKEANTCLGYAAPFAFVQSLAEKIARQSEHIRQDNFGEFAEGIRNAAGELSESYYGSMCPGALEAILENPDYQADEYLKMSRALGPIIAVFGGIDGTDTFQSILEDLGRGLSEATDAAPNVSYVDTRTLPLRFEDEGK</sequence>
<dbReference type="InterPro" id="IPR011989">
    <property type="entry name" value="ARM-like"/>
</dbReference>
<dbReference type="Gene3D" id="3.40.50.300">
    <property type="entry name" value="P-loop containing nucleotide triphosphate hydrolases"/>
    <property type="match status" value="1"/>
</dbReference>
<dbReference type="RefSeq" id="WP_200787064.1">
    <property type="nucleotide sequence ID" value="NZ_JAEDAO010000001.1"/>
</dbReference>
<feature type="domain" description="Type I restriction enzyme R protein N-terminal" evidence="1">
    <location>
        <begin position="65"/>
        <end position="129"/>
    </location>
</feature>
<dbReference type="SUPFAM" id="SSF52540">
    <property type="entry name" value="P-loop containing nucleoside triphosphate hydrolases"/>
    <property type="match status" value="1"/>
</dbReference>
<keyword evidence="3" id="KW-1185">Reference proteome</keyword>
<dbReference type="EMBL" id="JAEDAO010000001">
    <property type="protein sequence ID" value="MBK0392113.1"/>
    <property type="molecule type" value="Genomic_DNA"/>
</dbReference>